<dbReference type="Proteomes" id="UP001652628">
    <property type="component" value="Chromosome 3"/>
</dbReference>
<sequence length="117" mass="13559">MWKTKDASFTFAVGMAMCIAAEEQEEAEKRTQRRKYSVIPYLKERSFKGRYASDLQSTLWIGGEYLIPKRNTRPDAIPLKAKLAIVLESATPCWIHLLDQQATFRNRPLPRLHSNFD</sequence>
<keyword evidence="1" id="KW-1185">Reference proteome</keyword>
<proteinExistence type="predicted"/>
<protein>
    <submittedName>
        <fullName evidence="2">Uncharacterized protein isoform X1</fullName>
    </submittedName>
</protein>
<evidence type="ECO:0000313" key="2">
    <source>
        <dbReference type="RefSeq" id="XP_070852736.1"/>
    </source>
</evidence>
<dbReference type="GeneID" id="139353179"/>
<evidence type="ECO:0000313" key="1">
    <source>
        <dbReference type="Proteomes" id="UP001652628"/>
    </source>
</evidence>
<organism evidence="1 2">
    <name type="scientific">Drosophila suzukii</name>
    <name type="common">Spotted-wing drosophila fruit fly</name>
    <dbReference type="NCBI Taxonomy" id="28584"/>
    <lineage>
        <taxon>Eukaryota</taxon>
        <taxon>Metazoa</taxon>
        <taxon>Ecdysozoa</taxon>
        <taxon>Arthropoda</taxon>
        <taxon>Hexapoda</taxon>
        <taxon>Insecta</taxon>
        <taxon>Pterygota</taxon>
        <taxon>Neoptera</taxon>
        <taxon>Endopterygota</taxon>
        <taxon>Diptera</taxon>
        <taxon>Brachycera</taxon>
        <taxon>Muscomorpha</taxon>
        <taxon>Ephydroidea</taxon>
        <taxon>Drosophilidae</taxon>
        <taxon>Drosophila</taxon>
        <taxon>Sophophora</taxon>
    </lineage>
</organism>
<gene>
    <name evidence="2" type="primary">LOC139353179</name>
</gene>
<dbReference type="RefSeq" id="XP_070852736.1">
    <property type="nucleotide sequence ID" value="XM_070996635.1"/>
</dbReference>
<reference evidence="2" key="1">
    <citation type="submission" date="2025-08" db="UniProtKB">
        <authorList>
            <consortium name="RefSeq"/>
        </authorList>
    </citation>
    <scope>IDENTIFICATION</scope>
</reference>
<name>A0ABM4TRZ0_DROSZ</name>
<accession>A0ABM4TRZ0</accession>